<dbReference type="OrthoDB" id="205623at2759"/>
<name>A0A8J2WYI4_9STRA</name>
<dbReference type="PANTHER" id="PTHR11783">
    <property type="entry name" value="SULFOTRANSFERASE SULT"/>
    <property type="match status" value="1"/>
</dbReference>
<comment type="caution">
    <text evidence="6">The sequence shown here is derived from an EMBL/GenBank/DDBJ whole genome shotgun (WGS) entry which is preliminary data.</text>
</comment>
<proteinExistence type="inferred from homology"/>
<dbReference type="SUPFAM" id="SSF52540">
    <property type="entry name" value="P-loop containing nucleoside triphosphate hydrolases"/>
    <property type="match status" value="1"/>
</dbReference>
<reference evidence="6" key="1">
    <citation type="submission" date="2021-11" db="EMBL/GenBank/DDBJ databases">
        <authorList>
            <consortium name="Genoscope - CEA"/>
            <person name="William W."/>
        </authorList>
    </citation>
    <scope>NUCLEOTIDE SEQUENCE</scope>
</reference>
<feature type="chain" id="PRO_5035170865" description="Sulfotransferase domain-containing protein" evidence="4">
    <location>
        <begin position="20"/>
        <end position="348"/>
    </location>
</feature>
<feature type="signal peptide" evidence="4">
    <location>
        <begin position="1"/>
        <end position="19"/>
    </location>
</feature>
<evidence type="ECO:0000256" key="2">
    <source>
        <dbReference type="ARBA" id="ARBA00022679"/>
    </source>
</evidence>
<evidence type="ECO:0000313" key="7">
    <source>
        <dbReference type="Proteomes" id="UP000789595"/>
    </source>
</evidence>
<dbReference type="InterPro" id="IPR027417">
    <property type="entry name" value="P-loop_NTPase"/>
</dbReference>
<dbReference type="Gene3D" id="3.40.50.300">
    <property type="entry name" value="P-loop containing nucleotide triphosphate hydrolases"/>
    <property type="match status" value="1"/>
</dbReference>
<keyword evidence="7" id="KW-1185">Reference proteome</keyword>
<dbReference type="Pfam" id="PF00685">
    <property type="entry name" value="Sulfotransfer_1"/>
    <property type="match status" value="1"/>
</dbReference>
<evidence type="ECO:0000313" key="6">
    <source>
        <dbReference type="EMBL" id="CAH0372669.1"/>
    </source>
</evidence>
<comment type="similarity">
    <text evidence="1">Belongs to the sulfotransferase 1 family.</text>
</comment>
<organism evidence="6 7">
    <name type="scientific">Pelagomonas calceolata</name>
    <dbReference type="NCBI Taxonomy" id="35677"/>
    <lineage>
        <taxon>Eukaryota</taxon>
        <taxon>Sar</taxon>
        <taxon>Stramenopiles</taxon>
        <taxon>Ochrophyta</taxon>
        <taxon>Pelagophyceae</taxon>
        <taxon>Pelagomonadales</taxon>
        <taxon>Pelagomonadaceae</taxon>
        <taxon>Pelagomonas</taxon>
    </lineage>
</organism>
<keyword evidence="4" id="KW-0732">Signal</keyword>
<feature type="region of interest" description="Disordered" evidence="3">
    <location>
        <begin position="20"/>
        <end position="75"/>
    </location>
</feature>
<dbReference type="InterPro" id="IPR000863">
    <property type="entry name" value="Sulfotransferase_dom"/>
</dbReference>
<feature type="compositionally biased region" description="Low complexity" evidence="3">
    <location>
        <begin position="30"/>
        <end position="50"/>
    </location>
</feature>
<dbReference type="AlphaFoldDB" id="A0A8J2WYI4"/>
<evidence type="ECO:0000256" key="1">
    <source>
        <dbReference type="ARBA" id="ARBA00005771"/>
    </source>
</evidence>
<keyword evidence="2" id="KW-0808">Transferase</keyword>
<sequence>MPRLTPLLLLLVRTAQCGARGAERARASRAHASSSHATSAQSAAGASNADADAKRSKPSPGPASQGPASQGESRARECCHLLRGAPKTGTTWTTEILEKIAALACEEGPSEEPARAGRGAGCRACAKCDGDSGKHSNGFDAGIYAGAASKRSDVRFISTYRDPRDVAVSMYHWSGVFKSEFRSTTASEYAIRKGCREATRRANAQIAAENGKGPNARVLRVFYEATKVDPVGVIMIVARFIGHPIRQEQAVSVANATSFESMRREEASGEMHLKVHPDSAAKLQKPTDPTMLNGVMTRSGIAGNFMQELNATAQRACVREMKRLRPMLASRYMPVYEADAAFDFLPKP</sequence>
<protein>
    <recommendedName>
        <fullName evidence="5">Sulfotransferase domain-containing protein</fullName>
    </recommendedName>
</protein>
<accession>A0A8J2WYI4</accession>
<feature type="compositionally biased region" description="Low complexity" evidence="3">
    <location>
        <begin position="62"/>
        <end position="71"/>
    </location>
</feature>
<dbReference type="Proteomes" id="UP000789595">
    <property type="component" value="Unassembled WGS sequence"/>
</dbReference>
<gene>
    <name evidence="6" type="ORF">PECAL_3P26820</name>
</gene>
<evidence type="ECO:0000256" key="4">
    <source>
        <dbReference type="SAM" id="SignalP"/>
    </source>
</evidence>
<evidence type="ECO:0000259" key="5">
    <source>
        <dbReference type="Pfam" id="PF00685"/>
    </source>
</evidence>
<feature type="domain" description="Sulfotransferase" evidence="5">
    <location>
        <begin position="150"/>
        <end position="274"/>
    </location>
</feature>
<evidence type="ECO:0000256" key="3">
    <source>
        <dbReference type="SAM" id="MobiDB-lite"/>
    </source>
</evidence>
<dbReference type="EMBL" id="CAKKNE010000003">
    <property type="protein sequence ID" value="CAH0372669.1"/>
    <property type="molecule type" value="Genomic_DNA"/>
</dbReference>
<dbReference type="GO" id="GO:0008146">
    <property type="term" value="F:sulfotransferase activity"/>
    <property type="evidence" value="ECO:0007669"/>
    <property type="project" value="InterPro"/>
</dbReference>